<gene>
    <name evidence="2" type="ORF">JD82_00902</name>
</gene>
<keyword evidence="3" id="KW-1185">Reference proteome</keyword>
<reference evidence="2 3" key="1">
    <citation type="submission" date="2019-07" db="EMBL/GenBank/DDBJ databases">
        <title>R&amp;d 2014.</title>
        <authorList>
            <person name="Klenk H.-P."/>
        </authorList>
    </citation>
    <scope>NUCLEOTIDE SEQUENCE [LARGE SCALE GENOMIC DNA]</scope>
    <source>
        <strain evidence="2 3">DSM 43194</strain>
    </source>
</reference>
<evidence type="ECO:0000313" key="2">
    <source>
        <dbReference type="EMBL" id="TWH19080.1"/>
    </source>
</evidence>
<feature type="domain" description="Peptidoglycan binding-like" evidence="1">
    <location>
        <begin position="188"/>
        <end position="238"/>
    </location>
</feature>
<dbReference type="AlphaFoldDB" id="A0A660C653"/>
<dbReference type="Gene3D" id="1.10.101.10">
    <property type="entry name" value="PGBD-like superfamily/PGBD"/>
    <property type="match status" value="1"/>
</dbReference>
<dbReference type="InterPro" id="IPR036365">
    <property type="entry name" value="PGBD-like_sf"/>
</dbReference>
<dbReference type="SUPFAM" id="SSF47090">
    <property type="entry name" value="PGBD-like"/>
    <property type="match status" value="1"/>
</dbReference>
<name>A0A660C653_9PSEU</name>
<comment type="caution">
    <text evidence="2">The sequence shown here is derived from an EMBL/GenBank/DDBJ whole genome shotgun (WGS) entry which is preliminary data.</text>
</comment>
<sequence>MERRHLAAGAALALVAVVGCTKDDRQTPEHAGGAAPPRTSDAFEEYRRQVNKAGGDEHGRPIPADDTARQEFHAGKAALCRMSKADLQTLKDMSGFADFPAEGRESLEARKQQAQRLANLIGAMWEYGCGNGHDDELYRPRAVTNDPIEPMPDLSIPEPPSDWPAPAEGQPWPDWPGAVYTLGDCDPALRAWQLRMNVYGYDFEGTGCYGEKTEAAVLDLQAANGLPTSGKLGPETWNSAWVGVAPR</sequence>
<dbReference type="InterPro" id="IPR036366">
    <property type="entry name" value="PGBDSf"/>
</dbReference>
<dbReference type="InterPro" id="IPR002477">
    <property type="entry name" value="Peptidoglycan-bd-like"/>
</dbReference>
<dbReference type="EMBL" id="VLJV01000001">
    <property type="protein sequence ID" value="TWH19080.1"/>
    <property type="molecule type" value="Genomic_DNA"/>
</dbReference>
<dbReference type="Proteomes" id="UP000317303">
    <property type="component" value="Unassembled WGS sequence"/>
</dbReference>
<dbReference type="Pfam" id="PF01471">
    <property type="entry name" value="PG_binding_1"/>
    <property type="match status" value="1"/>
</dbReference>
<organism evidence="2 3">
    <name type="scientific">Prauserella rugosa</name>
    <dbReference type="NCBI Taxonomy" id="43354"/>
    <lineage>
        <taxon>Bacteria</taxon>
        <taxon>Bacillati</taxon>
        <taxon>Actinomycetota</taxon>
        <taxon>Actinomycetes</taxon>
        <taxon>Pseudonocardiales</taxon>
        <taxon>Pseudonocardiaceae</taxon>
        <taxon>Prauserella</taxon>
    </lineage>
</organism>
<protein>
    <submittedName>
        <fullName evidence="2">Putative peptidoglycan binding protein</fullName>
    </submittedName>
</protein>
<evidence type="ECO:0000313" key="3">
    <source>
        <dbReference type="Proteomes" id="UP000317303"/>
    </source>
</evidence>
<dbReference type="RefSeq" id="WP_051757976.1">
    <property type="nucleotide sequence ID" value="NZ_JOIJ01000014.1"/>
</dbReference>
<dbReference type="PROSITE" id="PS51257">
    <property type="entry name" value="PROKAR_LIPOPROTEIN"/>
    <property type="match status" value="1"/>
</dbReference>
<evidence type="ECO:0000259" key="1">
    <source>
        <dbReference type="Pfam" id="PF01471"/>
    </source>
</evidence>
<proteinExistence type="predicted"/>
<accession>A0A660C653</accession>